<accession>A0AAC9NJ37</accession>
<name>A0AAC9NJ37_9BURK</name>
<dbReference type="AlphaFoldDB" id="A0AAC9NJ37"/>
<reference evidence="1" key="1">
    <citation type="journal article" date="2017" name="Appl. Environ. Microbiol.">
        <title>Microdiversification of a pelagic Polynucleobacter species is mainly driven by acquisition of genomic islands from a partially interspecific gene pool.</title>
        <authorList>
            <person name="Hoetzinger M."/>
            <person name="Hahn M.W."/>
            <person name="Jezberova J."/>
            <person name="Schmidt J."/>
            <person name="Koll U."/>
        </authorList>
    </citation>
    <scope>NUCLEOTIDE SEQUENCE</scope>
    <source>
        <strain evidence="1">MWH-RechtKol4</strain>
    </source>
</reference>
<sequence length="445" mass="50823">MDDFNKRWDNFAVYLPSIQKGYAKAASKADDKTRTMPKDVTLRSLNFLNPKSKLWHYKYALYSAGQFKIGEQQTDIVTTRDEKQTVILGDSGGFQIGKGTLAGFTALNKLKTADEVCDAWRNATELKKWIVNWLETHSDYAMTLDMPLWAQLPQNKKTPFHKCTTQQLIDLTVENLEFIKRNKRGNTKWLNVIQGTNAKDMKQWWDAVKGYRFGGWALAGDTGWRGGSMAVVTQVLMMRDEGAFEKGMDWLHVLGVSQTKWAVILSAIQRGLRKSTNPNLRVSFDSASPNILAGKFEQLAVYPKFTNKEESWVISAVRCPSAKIYVNSKDEFAFPFPSPLGDKLKLSHLNVKYDKYSNVKFDDVTQAFLTHHNTWVYVRSMLEANELAFLDKADAEQFVPKNLLACLHLIEELMCTKNWKARITSNKRLFDAVDKMSKDEVIIVK</sequence>
<organism evidence="1 2">
    <name type="scientific">Polynucleobacter asymbioticus</name>
    <dbReference type="NCBI Taxonomy" id="576611"/>
    <lineage>
        <taxon>Bacteria</taxon>
        <taxon>Pseudomonadati</taxon>
        <taxon>Pseudomonadota</taxon>
        <taxon>Betaproteobacteria</taxon>
        <taxon>Burkholderiales</taxon>
        <taxon>Burkholderiaceae</taxon>
        <taxon>Polynucleobacter</taxon>
    </lineage>
</organism>
<dbReference type="Proteomes" id="UP000182060">
    <property type="component" value="Chromosome"/>
</dbReference>
<dbReference type="EMBL" id="CP015017">
    <property type="protein sequence ID" value="APC02233.1"/>
    <property type="molecule type" value="Genomic_DNA"/>
</dbReference>
<gene>
    <name evidence="1" type="ORF">AOC25_11715</name>
</gene>
<proteinExistence type="predicted"/>
<dbReference type="InterPro" id="IPR036511">
    <property type="entry name" value="TGT-like_sf"/>
</dbReference>
<evidence type="ECO:0000313" key="2">
    <source>
        <dbReference type="Proteomes" id="UP000182060"/>
    </source>
</evidence>
<dbReference type="RefSeq" id="WP_071540157.1">
    <property type="nucleotide sequence ID" value="NZ_CP015017.1"/>
</dbReference>
<dbReference type="Gene3D" id="3.20.20.105">
    <property type="entry name" value="Queuine tRNA-ribosyltransferase-like"/>
    <property type="match status" value="1"/>
</dbReference>
<dbReference type="GO" id="GO:0006400">
    <property type="term" value="P:tRNA modification"/>
    <property type="evidence" value="ECO:0007669"/>
    <property type="project" value="InterPro"/>
</dbReference>
<evidence type="ECO:0000313" key="1">
    <source>
        <dbReference type="EMBL" id="APC02233.1"/>
    </source>
</evidence>
<protein>
    <submittedName>
        <fullName evidence="1">Uncharacterized protein</fullName>
    </submittedName>
</protein>
<dbReference type="SUPFAM" id="SSF51713">
    <property type="entry name" value="tRNA-guanine transglycosylase"/>
    <property type="match status" value="1"/>
</dbReference>